<dbReference type="PANTHER" id="PTHR35841">
    <property type="entry name" value="PHOSPHONATES-BINDING PERIPLASMIC PROTEIN"/>
    <property type="match status" value="1"/>
</dbReference>
<feature type="chain" id="PRO_5014548409" evidence="1">
    <location>
        <begin position="22"/>
        <end position="309"/>
    </location>
</feature>
<protein>
    <submittedName>
        <fullName evidence="2">ABC transporter, phosphonate, periplasmic substrate-binding protein</fullName>
    </submittedName>
</protein>
<accession>A0A1W6U5E4</accession>
<dbReference type="SUPFAM" id="SSF53850">
    <property type="entry name" value="Periplasmic binding protein-like II"/>
    <property type="match status" value="1"/>
</dbReference>
<dbReference type="AlphaFoldDB" id="A0A1W6U5E4"/>
<evidence type="ECO:0000256" key="1">
    <source>
        <dbReference type="SAM" id="SignalP"/>
    </source>
</evidence>
<evidence type="ECO:0000313" key="2">
    <source>
        <dbReference type="EMBL" id="ARP18245.1"/>
    </source>
</evidence>
<gene>
    <name evidence="2" type="ORF">K05K4_14090</name>
</gene>
<reference evidence="2" key="1">
    <citation type="submission" date="2016-10" db="EMBL/GenBank/DDBJ databases">
        <title>The High Quality Genome of Vibrio alginolyticus K01M1.</title>
        <authorList>
            <person name="Wendling C."/>
            <person name="Chibani C.M."/>
            <person name="Hertel R."/>
            <person name="Sproer C."/>
            <person name="Bunk B."/>
            <person name="Overmann J."/>
            <person name="Roth O."/>
            <person name="Liesegang H."/>
        </authorList>
    </citation>
    <scope>NUCLEOTIDE SEQUENCE</scope>
    <source>
        <strain evidence="2">K05K4</strain>
    </source>
</reference>
<dbReference type="PANTHER" id="PTHR35841:SF1">
    <property type="entry name" value="PHOSPHONATES-BINDING PERIPLASMIC PROTEIN"/>
    <property type="match status" value="1"/>
</dbReference>
<dbReference type="Pfam" id="PF12974">
    <property type="entry name" value="Phosphonate-bd"/>
    <property type="match status" value="1"/>
</dbReference>
<sequence length="309" mass="34703">MKPACTLLLLTLLSSPFVVSAQENIEKTFTFGIVSNKAQSKIKKATPLTQYVTENMAEYGYAKGAVKVFKNYRQLAVALENGTVQIATATPFNAMTLEKESNSQVLAIRWKKGLQKYHTVFFTNKESGIESFSDLRGKTLVFEKRTSTSSYYLPAITLLNHGEKLQYLPSPDDKPAKDSIGYLFLDEQLAQSNEINLSVWVYKQRVAAGAFSNFNWNNPKDLPENMKDKLAIFSRSVEIPRDLILASPSMSLEQQRKITSILLDMDTTHEGSLALKKFQNTKKFSALTPEMRASLSTVRKSVHLLPKVD</sequence>
<organism evidence="2">
    <name type="scientific">Vibrio alginolyticus</name>
    <dbReference type="NCBI Taxonomy" id="663"/>
    <lineage>
        <taxon>Bacteria</taxon>
        <taxon>Pseudomonadati</taxon>
        <taxon>Pseudomonadota</taxon>
        <taxon>Gammaproteobacteria</taxon>
        <taxon>Vibrionales</taxon>
        <taxon>Vibrionaceae</taxon>
        <taxon>Vibrio</taxon>
    </lineage>
</organism>
<dbReference type="EMBL" id="CP017902">
    <property type="protein sequence ID" value="ARP18245.1"/>
    <property type="molecule type" value="Genomic_DNA"/>
</dbReference>
<feature type="signal peptide" evidence="1">
    <location>
        <begin position="1"/>
        <end position="21"/>
    </location>
</feature>
<dbReference type="RefSeq" id="WP_047100670.1">
    <property type="nucleotide sequence ID" value="NZ_CAJDZJ010000013.1"/>
</dbReference>
<proteinExistence type="predicted"/>
<dbReference type="Gene3D" id="3.40.190.10">
    <property type="entry name" value="Periplasmic binding protein-like II"/>
    <property type="match status" value="2"/>
</dbReference>
<keyword evidence="1" id="KW-0732">Signal</keyword>
<name>A0A1W6U5E4_VIBAL</name>